<gene>
    <name evidence="1" type="ORF">ISU02_10665</name>
</gene>
<dbReference type="InterPro" id="IPR023198">
    <property type="entry name" value="PGP-like_dom2"/>
</dbReference>
<sequence>MIKTVIFDMDGVIIDSERLFMAVEKEIFSEYKVPYIEAEVERFVGRTAFDFWSYFIDRYEFKDLSIEAAIDLHTKKYIQRLTHEEQMTTMPGVETWLSKFKERGLNLVLASSSRGEIIEIVLNRFKLKAYFQQFVSGDRVVHGKPNPEIFLKAAALCDTEPSECLVIEDSQNGIAAAKNAGMHCLGFQSGNQDHSKADLSIHEFSELNFNQITKTFYL</sequence>
<evidence type="ECO:0000313" key="1">
    <source>
        <dbReference type="EMBL" id="MBF4693587.1"/>
    </source>
</evidence>
<dbReference type="InterPro" id="IPR006439">
    <property type="entry name" value="HAD-SF_hydro_IA"/>
</dbReference>
<dbReference type="SFLD" id="SFLDS00003">
    <property type="entry name" value="Haloacid_Dehalogenase"/>
    <property type="match status" value="1"/>
</dbReference>
<dbReference type="InterPro" id="IPR023214">
    <property type="entry name" value="HAD_sf"/>
</dbReference>
<dbReference type="InterPro" id="IPR041492">
    <property type="entry name" value="HAD_2"/>
</dbReference>
<dbReference type="Pfam" id="PF13419">
    <property type="entry name" value="HAD_2"/>
    <property type="match status" value="1"/>
</dbReference>
<keyword evidence="2" id="KW-1185">Reference proteome</keyword>
<dbReference type="SFLD" id="SFLDG01135">
    <property type="entry name" value="C1.5.6:_HAD__Beta-PGM__Phospha"/>
    <property type="match status" value="1"/>
</dbReference>
<evidence type="ECO:0000313" key="2">
    <source>
        <dbReference type="Proteomes" id="UP000614200"/>
    </source>
</evidence>
<organism evidence="1 2">
    <name type="scientific">Fusibacter ferrireducens</name>
    <dbReference type="NCBI Taxonomy" id="2785058"/>
    <lineage>
        <taxon>Bacteria</taxon>
        <taxon>Bacillati</taxon>
        <taxon>Bacillota</taxon>
        <taxon>Clostridia</taxon>
        <taxon>Eubacteriales</taxon>
        <taxon>Eubacteriales Family XII. Incertae Sedis</taxon>
        <taxon>Fusibacter</taxon>
    </lineage>
</organism>
<dbReference type="PANTHER" id="PTHR18901">
    <property type="entry name" value="2-DEOXYGLUCOSE-6-PHOSPHATE PHOSPHATASE 2"/>
    <property type="match status" value="1"/>
</dbReference>
<dbReference type="Gene3D" id="3.40.50.1000">
    <property type="entry name" value="HAD superfamily/HAD-like"/>
    <property type="match status" value="1"/>
</dbReference>
<dbReference type="NCBIfam" id="TIGR01509">
    <property type="entry name" value="HAD-SF-IA-v3"/>
    <property type="match status" value="1"/>
</dbReference>
<name>A0ABR9ZT19_9FIRM</name>
<dbReference type="SFLD" id="SFLDG01129">
    <property type="entry name" value="C1.5:_HAD__Beta-PGM__Phosphata"/>
    <property type="match status" value="1"/>
</dbReference>
<dbReference type="PANTHER" id="PTHR18901:SF38">
    <property type="entry name" value="PSEUDOURIDINE-5'-PHOSPHATASE"/>
    <property type="match status" value="1"/>
</dbReference>
<accession>A0ABR9ZT19</accession>
<dbReference type="SUPFAM" id="SSF56784">
    <property type="entry name" value="HAD-like"/>
    <property type="match status" value="1"/>
</dbReference>
<comment type="caution">
    <text evidence="1">The sequence shown here is derived from an EMBL/GenBank/DDBJ whole genome shotgun (WGS) entry which is preliminary data.</text>
</comment>
<dbReference type="InterPro" id="IPR036412">
    <property type="entry name" value="HAD-like_sf"/>
</dbReference>
<dbReference type="NCBIfam" id="TIGR01549">
    <property type="entry name" value="HAD-SF-IA-v1"/>
    <property type="match status" value="1"/>
</dbReference>
<dbReference type="Gene3D" id="1.10.150.240">
    <property type="entry name" value="Putative phosphatase, domain 2"/>
    <property type="match status" value="1"/>
</dbReference>
<protein>
    <submittedName>
        <fullName evidence="1">HAD family phosphatase</fullName>
    </submittedName>
</protein>
<dbReference type="RefSeq" id="WP_194701831.1">
    <property type="nucleotide sequence ID" value="NZ_JADKNH010000006.1"/>
</dbReference>
<reference evidence="1 2" key="1">
    <citation type="submission" date="2020-11" db="EMBL/GenBank/DDBJ databases">
        <title>Fusibacter basophilias sp. nov.</title>
        <authorList>
            <person name="Qiu D."/>
        </authorList>
    </citation>
    <scope>NUCLEOTIDE SEQUENCE [LARGE SCALE GENOMIC DNA]</scope>
    <source>
        <strain evidence="1 2">Q10-2</strain>
    </source>
</reference>
<dbReference type="Proteomes" id="UP000614200">
    <property type="component" value="Unassembled WGS sequence"/>
</dbReference>
<proteinExistence type="predicted"/>
<dbReference type="EMBL" id="JADKNH010000006">
    <property type="protein sequence ID" value="MBF4693587.1"/>
    <property type="molecule type" value="Genomic_DNA"/>
</dbReference>